<feature type="region of interest" description="Disordered" evidence="2">
    <location>
        <begin position="421"/>
        <end position="463"/>
    </location>
</feature>
<feature type="compositionally biased region" description="Polar residues" evidence="2">
    <location>
        <begin position="426"/>
        <end position="463"/>
    </location>
</feature>
<feature type="compositionally biased region" description="Low complexity" evidence="2">
    <location>
        <begin position="1600"/>
        <end position="1609"/>
    </location>
</feature>
<feature type="compositionally biased region" description="Polar residues" evidence="2">
    <location>
        <begin position="1746"/>
        <end position="1758"/>
    </location>
</feature>
<feature type="compositionally biased region" description="Polar residues" evidence="2">
    <location>
        <begin position="1625"/>
        <end position="1656"/>
    </location>
</feature>
<organism evidence="3 4">
    <name type="scientific">Adineta ricciae</name>
    <name type="common">Rotifer</name>
    <dbReference type="NCBI Taxonomy" id="249248"/>
    <lineage>
        <taxon>Eukaryota</taxon>
        <taxon>Metazoa</taxon>
        <taxon>Spiralia</taxon>
        <taxon>Gnathifera</taxon>
        <taxon>Rotifera</taxon>
        <taxon>Eurotatoria</taxon>
        <taxon>Bdelloidea</taxon>
        <taxon>Adinetida</taxon>
        <taxon>Adinetidae</taxon>
        <taxon>Adineta</taxon>
    </lineage>
</organism>
<feature type="compositionally biased region" description="Polar residues" evidence="2">
    <location>
        <begin position="1817"/>
        <end position="1847"/>
    </location>
</feature>
<feature type="region of interest" description="Disordered" evidence="2">
    <location>
        <begin position="273"/>
        <end position="298"/>
    </location>
</feature>
<feature type="region of interest" description="Disordered" evidence="2">
    <location>
        <begin position="767"/>
        <end position="792"/>
    </location>
</feature>
<feature type="compositionally biased region" description="Polar residues" evidence="2">
    <location>
        <begin position="1774"/>
        <end position="1783"/>
    </location>
</feature>
<dbReference type="EMBL" id="CAJNOJ010000174">
    <property type="protein sequence ID" value="CAF1242756.1"/>
    <property type="molecule type" value="Genomic_DNA"/>
</dbReference>
<feature type="compositionally biased region" description="Polar residues" evidence="2">
    <location>
        <begin position="1984"/>
        <end position="1996"/>
    </location>
</feature>
<comment type="caution">
    <text evidence="3">The sequence shown here is derived from an EMBL/GenBank/DDBJ whole genome shotgun (WGS) entry which is preliminary data.</text>
</comment>
<feature type="region of interest" description="Disordered" evidence="2">
    <location>
        <begin position="813"/>
        <end position="875"/>
    </location>
</feature>
<keyword evidence="1" id="KW-0175">Coiled coil</keyword>
<protein>
    <submittedName>
        <fullName evidence="3">Uncharacterized protein</fullName>
    </submittedName>
</protein>
<gene>
    <name evidence="3" type="ORF">EDS130_LOCUS27545</name>
</gene>
<feature type="region of interest" description="Disordered" evidence="2">
    <location>
        <begin position="943"/>
        <end position="972"/>
    </location>
</feature>
<feature type="region of interest" description="Disordered" evidence="2">
    <location>
        <begin position="1619"/>
        <end position="1675"/>
    </location>
</feature>
<evidence type="ECO:0000256" key="2">
    <source>
        <dbReference type="SAM" id="MobiDB-lite"/>
    </source>
</evidence>
<feature type="compositionally biased region" description="Low complexity" evidence="2">
    <location>
        <begin position="273"/>
        <end position="283"/>
    </location>
</feature>
<name>A0A814ZID9_ADIRI</name>
<feature type="compositionally biased region" description="Polar residues" evidence="2">
    <location>
        <begin position="814"/>
        <end position="839"/>
    </location>
</feature>
<feature type="compositionally biased region" description="Pro residues" evidence="2">
    <location>
        <begin position="1040"/>
        <end position="1050"/>
    </location>
</feature>
<feature type="region of interest" description="Disordered" evidence="2">
    <location>
        <begin position="725"/>
        <end position="748"/>
    </location>
</feature>
<sequence>MSTLSTLLIESSDFHQYRPQSISMALDSSSQSSNDTSLNLLHHDEENKEISTLINLLILRVECLTNTTTLIETSKKPNIYPSIKQIDQNLTEYLYYLFNKFTKDDPEIGAPMIDKTNFVNVCQTLVRNGCFNMPSSTSPDQSYSEATLTNSNELTLIQPAVREYKPDADEMTLDKSSIDETISLMPMSDQDTWLVVDLEPFKPQYSIVNPNEAKCLLPTSTSDDQLLLTNENYFSFEEIKSSCGSESSHSNYFSPNSSLVDLQTMVQEFDEINNNNHNNNNNNSLFNEDKQTHGSTSIEHASNNTNVIIEDKDHPSNNDICTGLTNEQSTIKSNEQVVSSSSSPTMETAEQMTININGTKYRRDKKLQERWTITTKNETPNQNPPVNKANLGVEFPPIAVLRRKFSTLPAPTILNPVPIKRKDSSTIKSKGHSNNTEVNNPSEDNINKANTSNPSISSETQEIQAPPMTPPIILIEDVPKSDQQSNDVALLMNNQQTKHDTHHSIVVDQANNSISTFEMKEELSPSSSSQHDRNLTHISGNQQKTAPSDIVTDLFALNSTFSSSSSSITNTDETKTNEFLLKETVVEEEEEKEKKEEEKAYYHDDNVDVKEKNNTTVERNYHASGMLLINDEPTQTLLLEQEKKEQHSTPSLTAEACNQQRPENDCSMEILSGELHTMINVNVEDNEQRYKTIEIEEIPDEEEEQEVLLAQNNLLIEPIDYIVTDDEPRKSSRSKTKPTPVGSDNPLEFDPVISCYEKVLSKVAETMGDSTNATSSDSSVSAPTDRNRRAEEDPIALRALQRFEQRMSAAVAAKTTSEEIGSTSARSKSSWSGTSTTPRKSVENLFKNNPQLPPTSMPSNEEGSPKKMSPRQRDTFIRPRKSMLDDVGLSFNRTMNIINAPTADSTKDNHSQCEEQQQPIDILGDANDRGEFITNETMKAVDLDDHQQQESEPSVAVDPSATNETVSNNEVEESSILLIRPISENVPSNASMTAVAGQMPSEQPSLVPYHLQLASRPRLNTLERFRDYRQNYDANSAAPQPQPQPQPPPSYQTNYNVKPEDLQDPIIRRALERFDEKSRSLAQPKPMNYDDIQDPITRRALMRLETNLKRTAPSNPPPITNESNETWYTNSYTLGSLQTNNDSRLGRYPPSSLPPTGNPKTMHTSVHQRLYSASSDMPEVLAGNMNSGNDQEIPIVRVPTQPVYVTSNQQPISLRQRSRSEDMLSSREMSIAQVTNVDENDTSEIQRNHSSNQLASQETPVATEVNSNEGDLQLPQTITKSIDPRFVRTQEAAVNYATSTQKYSAYSCEYTRPHRTQSVESTRPEFSPRNFELQQQFLPATDNLVQYATSSSSSAFTPVHPSTNNYHPQSQPLTMPSYNSMYTSNNPQQTPYSDDPIVRRALERFNSQMQNSIMNTSQHQHQSNFLPRQFSSEYLRHGGHESFYPPEPHHYDPYVNYNRAMQPLTGTNTGYQSIIGRRRQIRHDDVYHDNTNIGSGYTTPLFANSQNPYPSVSPYVNYNDEPPAIPPRLHRDLYHEQQEYQSENVNTNNNNNNNNNSYIHYGYPPPPSTNGFRSTNHHLMPSDSFHQYQEEEYLRHRAQSTSSTTSSDSMNQIRLIQQRLPPTSPRTNPQQNKKNSPDHSQAPSGRTTPSNGSQPGDSVFQRLSHTSTKSSLSKSSSNLCANILNKTIHSPEQQNQIKSSQLKAHEIDLDDSIITENNQVSVTSPTSNLSKCQRSRSVDGRARLKSAQNRIQNANRSTNNDDDDHHHPPPIPSSKFTSVQSRYNAPPPRVPSAPRYAHSDRPAITKRLPNGHHPTQARHSNGVRTRNNQGNLVDTENDENLASNDNYQPKIVDNKIRPSASGHRYGTNNSIQTSASTSSVTAAMSRTKAPVSTSANLYRRDLNASGTDLNRSSKRTDDQRLLSPPTQRRQIPVSVFSPAKNETKRPAPAQSSSTTPINEPVSTCNGESHEEEEQQQQPPSQSPTGENSYTTLNNENEMNKKISSTSLKSSTENILSELAFSNDRHDTSKKMNVFERLFRGHKKKV</sequence>
<proteinExistence type="predicted"/>
<evidence type="ECO:0000256" key="1">
    <source>
        <dbReference type="SAM" id="Coils"/>
    </source>
</evidence>
<dbReference type="OrthoDB" id="10026041at2759"/>
<feature type="compositionally biased region" description="Low complexity" evidence="2">
    <location>
        <begin position="1544"/>
        <end position="1556"/>
    </location>
</feature>
<feature type="region of interest" description="Disordered" evidence="2">
    <location>
        <begin position="1544"/>
        <end position="1580"/>
    </location>
</feature>
<feature type="coiled-coil region" evidence="1">
    <location>
        <begin position="578"/>
        <end position="605"/>
    </location>
</feature>
<feature type="region of interest" description="Disordered" evidence="2">
    <location>
        <begin position="1353"/>
        <end position="1376"/>
    </location>
</feature>
<feature type="compositionally biased region" description="Low complexity" evidence="2">
    <location>
        <begin position="1873"/>
        <end position="1885"/>
    </location>
</feature>
<dbReference type="Proteomes" id="UP000663852">
    <property type="component" value="Unassembled WGS sequence"/>
</dbReference>
<feature type="compositionally biased region" description="Low complexity" evidence="2">
    <location>
        <begin position="1663"/>
        <end position="1675"/>
    </location>
</feature>
<feature type="region of interest" description="Disordered" evidence="2">
    <location>
        <begin position="1593"/>
        <end position="1612"/>
    </location>
</feature>
<evidence type="ECO:0000313" key="3">
    <source>
        <dbReference type="EMBL" id="CAF1242756.1"/>
    </source>
</evidence>
<feature type="region of interest" description="Disordered" evidence="2">
    <location>
        <begin position="1721"/>
        <end position="2009"/>
    </location>
</feature>
<feature type="compositionally biased region" description="Polar residues" evidence="2">
    <location>
        <begin position="1721"/>
        <end position="1732"/>
    </location>
</feature>
<accession>A0A814ZID9</accession>
<feature type="compositionally biased region" description="Low complexity" evidence="2">
    <location>
        <begin position="769"/>
        <end position="784"/>
    </location>
</feature>
<feature type="region of interest" description="Disordered" evidence="2">
    <location>
        <begin position="1034"/>
        <end position="1062"/>
    </location>
</feature>
<feature type="compositionally biased region" description="Polar residues" evidence="2">
    <location>
        <begin position="1949"/>
        <end position="1966"/>
    </location>
</feature>
<evidence type="ECO:0000313" key="4">
    <source>
        <dbReference type="Proteomes" id="UP000663852"/>
    </source>
</evidence>
<reference evidence="3" key="1">
    <citation type="submission" date="2021-02" db="EMBL/GenBank/DDBJ databases">
        <authorList>
            <person name="Nowell W R."/>
        </authorList>
    </citation>
    <scope>NUCLEOTIDE SEQUENCE</scope>
</reference>